<keyword evidence="4" id="KW-0333">Golgi apparatus</keyword>
<name>A0ABN8IH10_9NEOP</name>
<evidence type="ECO:0000313" key="10">
    <source>
        <dbReference type="Proteomes" id="UP000837857"/>
    </source>
</evidence>
<evidence type="ECO:0008006" key="11">
    <source>
        <dbReference type="Google" id="ProtNLM"/>
    </source>
</evidence>
<dbReference type="InterPro" id="IPR019177">
    <property type="entry name" value="Golgin_subfamily_A_member_5"/>
</dbReference>
<feature type="non-terminal residue" evidence="9">
    <location>
        <position position="1"/>
    </location>
</feature>
<gene>
    <name evidence="9" type="ORF">IPOD504_LOCUS8707</name>
</gene>
<protein>
    <recommendedName>
        <fullName evidence="11">Golgin-84</fullName>
    </recommendedName>
</protein>
<evidence type="ECO:0000256" key="1">
    <source>
        <dbReference type="ARBA" id="ARBA00004409"/>
    </source>
</evidence>
<organism evidence="9 10">
    <name type="scientific">Iphiclides podalirius</name>
    <name type="common">scarce swallowtail</name>
    <dbReference type="NCBI Taxonomy" id="110791"/>
    <lineage>
        <taxon>Eukaryota</taxon>
        <taxon>Metazoa</taxon>
        <taxon>Ecdysozoa</taxon>
        <taxon>Arthropoda</taxon>
        <taxon>Hexapoda</taxon>
        <taxon>Insecta</taxon>
        <taxon>Pterygota</taxon>
        <taxon>Neoptera</taxon>
        <taxon>Endopterygota</taxon>
        <taxon>Lepidoptera</taxon>
        <taxon>Glossata</taxon>
        <taxon>Ditrysia</taxon>
        <taxon>Papilionoidea</taxon>
        <taxon>Papilionidae</taxon>
        <taxon>Papilioninae</taxon>
        <taxon>Iphiclides</taxon>
    </lineage>
</organism>
<evidence type="ECO:0000256" key="2">
    <source>
        <dbReference type="ARBA" id="ARBA00022692"/>
    </source>
</evidence>
<dbReference type="Gene3D" id="1.10.287.1490">
    <property type="match status" value="1"/>
</dbReference>
<feature type="coiled-coil region" evidence="7">
    <location>
        <begin position="35"/>
        <end position="160"/>
    </location>
</feature>
<keyword evidence="3 8" id="KW-1133">Transmembrane helix</keyword>
<feature type="coiled-coil region" evidence="7">
    <location>
        <begin position="213"/>
        <end position="328"/>
    </location>
</feature>
<accession>A0ABN8IH10</accession>
<dbReference type="Gene3D" id="1.20.5.1160">
    <property type="entry name" value="Vasodilator-stimulated phosphoprotein"/>
    <property type="match status" value="1"/>
</dbReference>
<keyword evidence="5 7" id="KW-0175">Coiled coil</keyword>
<keyword evidence="6 8" id="KW-0472">Membrane</keyword>
<evidence type="ECO:0000256" key="5">
    <source>
        <dbReference type="ARBA" id="ARBA00023054"/>
    </source>
</evidence>
<comment type="subcellular location">
    <subcellularLocation>
        <location evidence="1">Golgi apparatus membrane</location>
        <topology evidence="1">Single-pass type IV membrane protein</topology>
    </subcellularLocation>
</comment>
<keyword evidence="10" id="KW-1185">Reference proteome</keyword>
<dbReference type="Proteomes" id="UP000837857">
    <property type="component" value="Chromosome 21"/>
</dbReference>
<evidence type="ECO:0000256" key="7">
    <source>
        <dbReference type="SAM" id="Coils"/>
    </source>
</evidence>
<keyword evidence="2 8" id="KW-0812">Transmembrane</keyword>
<evidence type="ECO:0000256" key="3">
    <source>
        <dbReference type="ARBA" id="ARBA00022989"/>
    </source>
</evidence>
<evidence type="ECO:0000313" key="9">
    <source>
        <dbReference type="EMBL" id="CAH2054619.1"/>
    </source>
</evidence>
<dbReference type="PANTHER" id="PTHR13815:SF7">
    <property type="entry name" value="GOLGIN SUBFAMILY A MEMBER 5"/>
    <property type="match status" value="1"/>
</dbReference>
<reference evidence="9" key="1">
    <citation type="submission" date="2022-03" db="EMBL/GenBank/DDBJ databases">
        <authorList>
            <person name="Martin H S."/>
        </authorList>
    </citation>
    <scope>NUCLEOTIDE SEQUENCE</scope>
</reference>
<evidence type="ECO:0000256" key="8">
    <source>
        <dbReference type="SAM" id="Phobius"/>
    </source>
</evidence>
<dbReference type="Pfam" id="PF09787">
    <property type="entry name" value="Golgin_A5"/>
    <property type="match status" value="1"/>
</dbReference>
<evidence type="ECO:0000256" key="4">
    <source>
        <dbReference type="ARBA" id="ARBA00023034"/>
    </source>
</evidence>
<proteinExistence type="predicted"/>
<evidence type="ECO:0000256" key="6">
    <source>
        <dbReference type="ARBA" id="ARBA00023136"/>
    </source>
</evidence>
<sequence>MKIGDWGLEHNGLRRRRYSLSGDMDTLNRDNVYKLQNLEVENTMLKNEINVMNKEISDLLDRLRKTEDDYSQFKSERNNTDLQSHKLKLDNESLTLQLDHLRRKLVDLNSMDVKNREQSQELEAETSLLRNNVRKLEDRLNEVNEDIKNKDILISKLENELRHTQAVICEQQSSIEKSTSECLRLEKDWESYKMRVKGMLYAKDEELKKIREGANLTEDAKELMEEIESLKQERAELAEEMAEVRQESENTKEKLQEIKTRHSAVEKIVLALRDALKEERSARTKAEVECAALGKELKALQLESGQTIAKLRSSLQSREEELAIVREASRGSTTDTSALNVADYEVAQQVAMDKERMEHLTQMLVQKQGRIEALLADNNTLRIQLDKLQSKYKAEVAAHKAGNAHSIVQLQDGDVRPRTRANNYSPANTLTRMSLRMGLLGKRYPVFRLFVVLYMIGLHLWVFTVLLSSTPEDYVRPSKT</sequence>
<dbReference type="EMBL" id="OW152833">
    <property type="protein sequence ID" value="CAH2054619.1"/>
    <property type="molecule type" value="Genomic_DNA"/>
</dbReference>
<dbReference type="PANTHER" id="PTHR13815">
    <property type="entry name" value="GOLGIN-84"/>
    <property type="match status" value="1"/>
</dbReference>
<feature type="transmembrane region" description="Helical" evidence="8">
    <location>
        <begin position="446"/>
        <end position="467"/>
    </location>
</feature>